<dbReference type="Proteomes" id="UP000077363">
    <property type="component" value="Chromosome"/>
</dbReference>
<proteinExistence type="predicted"/>
<name>A0A172TAK5_9DEIO</name>
<evidence type="ECO:0000313" key="2">
    <source>
        <dbReference type="Proteomes" id="UP000077363"/>
    </source>
</evidence>
<keyword evidence="2" id="KW-1185">Reference proteome</keyword>
<dbReference type="KEGG" id="dpu:SU48_09855"/>
<evidence type="ECO:0000313" key="1">
    <source>
        <dbReference type="EMBL" id="ANE44031.1"/>
    </source>
</evidence>
<accession>A0A172TAK5</accession>
<reference evidence="1 2" key="1">
    <citation type="submission" date="2015-01" db="EMBL/GenBank/DDBJ databases">
        <title>Deinococcus puniceus/DY1/ whole genome sequencing.</title>
        <authorList>
            <person name="Kim M.K."/>
            <person name="Srinivasan S."/>
            <person name="Lee J.-J."/>
        </authorList>
    </citation>
    <scope>NUCLEOTIDE SEQUENCE [LARGE SCALE GENOMIC DNA]</scope>
    <source>
        <strain evidence="1 2">DY1</strain>
    </source>
</reference>
<dbReference type="PATRIC" id="fig|1182568.3.peg.2054"/>
<dbReference type="AlphaFoldDB" id="A0A172TAK5"/>
<protein>
    <submittedName>
        <fullName evidence="1">Uncharacterized protein</fullName>
    </submittedName>
</protein>
<sequence length="138" mass="16004">MQCFFWVYSESFLDAEEQLEMFTGARKDFDDSLHFYCQTIRLRLENEARDTGRVDQEGLNVQEQLRTLFATMTLPNFENVDFERYEELTSRLSSPLPSSTSLGKFQQAVTLGLVSWEGMIVVAEFEHQFILIDLANLA</sequence>
<gene>
    <name evidence="1" type="ORF">SU48_09855</name>
</gene>
<organism evidence="1 2">
    <name type="scientific">Deinococcus puniceus</name>
    <dbReference type="NCBI Taxonomy" id="1182568"/>
    <lineage>
        <taxon>Bacteria</taxon>
        <taxon>Thermotogati</taxon>
        <taxon>Deinococcota</taxon>
        <taxon>Deinococci</taxon>
        <taxon>Deinococcales</taxon>
        <taxon>Deinococcaceae</taxon>
        <taxon>Deinococcus</taxon>
    </lineage>
</organism>
<dbReference type="EMBL" id="CP011387">
    <property type="protein sequence ID" value="ANE44031.1"/>
    <property type="molecule type" value="Genomic_DNA"/>
</dbReference>